<dbReference type="EMBL" id="ML977322">
    <property type="protein sequence ID" value="KAF2115767.1"/>
    <property type="molecule type" value="Genomic_DNA"/>
</dbReference>
<accession>A0A6A5ZAP7</accession>
<dbReference type="PANTHER" id="PTHR36124:SF1">
    <property type="entry name" value="ER-BOUND OXYGENASE MPAB_MPAB'_RUBBER OXYGENASE CATALYTIC DOMAIN-CONTAINING PROTEIN"/>
    <property type="match status" value="1"/>
</dbReference>
<name>A0A6A5ZAP7_9PLEO</name>
<protein>
    <recommendedName>
        <fullName evidence="4">ER-bound oxygenase mpaB/mpaB'/Rubber oxygenase catalytic domain-containing protein</fullName>
    </recommendedName>
</protein>
<organism evidence="2 3">
    <name type="scientific">Lophiotrema nucula</name>
    <dbReference type="NCBI Taxonomy" id="690887"/>
    <lineage>
        <taxon>Eukaryota</taxon>
        <taxon>Fungi</taxon>
        <taxon>Dikarya</taxon>
        <taxon>Ascomycota</taxon>
        <taxon>Pezizomycotina</taxon>
        <taxon>Dothideomycetes</taxon>
        <taxon>Pleosporomycetidae</taxon>
        <taxon>Pleosporales</taxon>
        <taxon>Lophiotremataceae</taxon>
        <taxon>Lophiotrema</taxon>
    </lineage>
</organism>
<dbReference type="AlphaFoldDB" id="A0A6A5ZAP7"/>
<dbReference type="InterPro" id="IPR046366">
    <property type="entry name" value="MPAB"/>
</dbReference>
<feature type="transmembrane region" description="Helical" evidence="1">
    <location>
        <begin position="36"/>
        <end position="56"/>
    </location>
</feature>
<evidence type="ECO:0008006" key="4">
    <source>
        <dbReference type="Google" id="ProtNLM"/>
    </source>
</evidence>
<keyword evidence="1" id="KW-1133">Transmembrane helix</keyword>
<dbReference type="GO" id="GO:0016491">
    <property type="term" value="F:oxidoreductase activity"/>
    <property type="evidence" value="ECO:0007669"/>
    <property type="project" value="InterPro"/>
</dbReference>
<evidence type="ECO:0000256" key="1">
    <source>
        <dbReference type="SAM" id="Phobius"/>
    </source>
</evidence>
<evidence type="ECO:0000313" key="3">
    <source>
        <dbReference type="Proteomes" id="UP000799770"/>
    </source>
</evidence>
<sequence length="420" mass="48885">MSHELIMNSSTSKLGSYDWVKAKLSVDDDTRLTAPFSWPIVILTVTVAYLTLVQLLRCRAIRQMERKYATYMDNPYRLNYKQAREIMQLSLLHDFPFLFGFGTQWALIKSYGIATGTPLLVKTRQLANPATAGKRAEDTGVLIGEFLVGDIDNERGRLAMSKLNWMHRRYKILEGDYVHTLALFVLEPQLWIEKYEWRPMTYLEKAAQLVYWREIGARMGFGGIPETLEELAEWKTKYEKKHLYYIEANRIVTEATLQIFLRQTPKYLHGFVRNLFISFIEEKNVRDALGFPDPPAWATFLTTNFFRIRGFLIRHFFLPRLHSLDPLPKQGADSRYHRDPHFILFEPWYVADTWYNRLVLWTKSAKPGPEFKSSGYLPEELGPAGTERAKDSVHKQAEAMKEYVQRGGAVEVGCPFKFGW</sequence>
<dbReference type="OrthoDB" id="545169at2759"/>
<gene>
    <name evidence="2" type="ORF">BDV96DRAFT_574445</name>
</gene>
<dbReference type="Proteomes" id="UP000799770">
    <property type="component" value="Unassembled WGS sequence"/>
</dbReference>
<reference evidence="2" key="1">
    <citation type="journal article" date="2020" name="Stud. Mycol.">
        <title>101 Dothideomycetes genomes: a test case for predicting lifestyles and emergence of pathogens.</title>
        <authorList>
            <person name="Haridas S."/>
            <person name="Albert R."/>
            <person name="Binder M."/>
            <person name="Bloem J."/>
            <person name="Labutti K."/>
            <person name="Salamov A."/>
            <person name="Andreopoulos B."/>
            <person name="Baker S."/>
            <person name="Barry K."/>
            <person name="Bills G."/>
            <person name="Bluhm B."/>
            <person name="Cannon C."/>
            <person name="Castanera R."/>
            <person name="Culley D."/>
            <person name="Daum C."/>
            <person name="Ezra D."/>
            <person name="Gonzalez J."/>
            <person name="Henrissat B."/>
            <person name="Kuo A."/>
            <person name="Liang C."/>
            <person name="Lipzen A."/>
            <person name="Lutzoni F."/>
            <person name="Magnuson J."/>
            <person name="Mondo S."/>
            <person name="Nolan M."/>
            <person name="Ohm R."/>
            <person name="Pangilinan J."/>
            <person name="Park H.-J."/>
            <person name="Ramirez L."/>
            <person name="Alfaro M."/>
            <person name="Sun H."/>
            <person name="Tritt A."/>
            <person name="Yoshinaga Y."/>
            <person name="Zwiers L.-H."/>
            <person name="Turgeon B."/>
            <person name="Goodwin S."/>
            <person name="Spatafora J."/>
            <person name="Crous P."/>
            <person name="Grigoriev I."/>
        </authorList>
    </citation>
    <scope>NUCLEOTIDE SEQUENCE</scope>
    <source>
        <strain evidence="2">CBS 627.86</strain>
    </source>
</reference>
<evidence type="ECO:0000313" key="2">
    <source>
        <dbReference type="EMBL" id="KAF2115767.1"/>
    </source>
</evidence>
<keyword evidence="1" id="KW-0472">Membrane</keyword>
<keyword evidence="3" id="KW-1185">Reference proteome</keyword>
<keyword evidence="1" id="KW-0812">Transmembrane</keyword>
<proteinExistence type="predicted"/>
<dbReference type="PANTHER" id="PTHR36124">
    <property type="match status" value="1"/>
</dbReference>